<dbReference type="AlphaFoldDB" id="A0A174KM11"/>
<dbReference type="SMART" id="SM00382">
    <property type="entry name" value="AAA"/>
    <property type="match status" value="1"/>
</dbReference>
<name>A0A174KM11_9FIRM</name>
<keyword evidence="2" id="KW-0547">Nucleotide-binding</keyword>
<dbReference type="Pfam" id="PF00005">
    <property type="entry name" value="ABC_tran"/>
    <property type="match status" value="1"/>
</dbReference>
<evidence type="ECO:0000256" key="1">
    <source>
        <dbReference type="ARBA" id="ARBA00022448"/>
    </source>
</evidence>
<evidence type="ECO:0000259" key="4">
    <source>
        <dbReference type="PROSITE" id="PS50893"/>
    </source>
</evidence>
<dbReference type="InterPro" id="IPR027417">
    <property type="entry name" value="P-loop_NTPase"/>
</dbReference>
<evidence type="ECO:0000313" key="6">
    <source>
        <dbReference type="EMBL" id="SQB11473.1"/>
    </source>
</evidence>
<organism evidence="5 7">
    <name type="scientific">Enterocloster clostridioformis</name>
    <dbReference type="NCBI Taxonomy" id="1531"/>
    <lineage>
        <taxon>Bacteria</taxon>
        <taxon>Bacillati</taxon>
        <taxon>Bacillota</taxon>
        <taxon>Clostridia</taxon>
        <taxon>Lachnospirales</taxon>
        <taxon>Lachnospiraceae</taxon>
        <taxon>Enterocloster</taxon>
    </lineage>
</organism>
<dbReference type="Proteomes" id="UP000251853">
    <property type="component" value="Unassembled WGS sequence"/>
</dbReference>
<sequence length="252" mass="29347">MPEREDTRPIKVEVRNLTKRFGDLLVLDNMSFNIRKGEFVCVVGPTGCGKTTFLNCLTRIHMPSEGDLYIDGVPADPRKHNISFVFQEPSALPWLTVEDNLAYGLKIKRIPKAEIDRRVAQILDLMGLWEFRKAYPGELSVSAEQRIIIGRSFAMQPDLLLMDEPYGQMDVKMRFYLEDEVIRLWKELGSTVVFITHNIEEAVYLAERVLILSNKPAKIKEEVRIDLPRPRNITSSRFIEYRNYITDKIKWW</sequence>
<dbReference type="EC" id="3.6.3.-" evidence="6"/>
<dbReference type="Gene3D" id="3.40.50.300">
    <property type="entry name" value="P-loop containing nucleotide triphosphate hydrolases"/>
    <property type="match status" value="1"/>
</dbReference>
<dbReference type="InterPro" id="IPR003439">
    <property type="entry name" value="ABC_transporter-like_ATP-bd"/>
</dbReference>
<keyword evidence="5" id="KW-0378">Hydrolase</keyword>
<dbReference type="EC" id="3.6.3.25" evidence="5"/>
<dbReference type="Proteomes" id="UP000095512">
    <property type="component" value="Unassembled WGS sequence"/>
</dbReference>
<dbReference type="InterPro" id="IPR003593">
    <property type="entry name" value="AAA+_ATPase"/>
</dbReference>
<feature type="domain" description="ABC transporter" evidence="4">
    <location>
        <begin position="12"/>
        <end position="239"/>
    </location>
</feature>
<dbReference type="GO" id="GO:0016887">
    <property type="term" value="F:ATP hydrolysis activity"/>
    <property type="evidence" value="ECO:0007669"/>
    <property type="project" value="InterPro"/>
</dbReference>
<reference evidence="6 8" key="2">
    <citation type="submission" date="2018-06" db="EMBL/GenBank/DDBJ databases">
        <authorList>
            <consortium name="Pathogen Informatics"/>
            <person name="Doyle S."/>
        </authorList>
    </citation>
    <scope>NUCLEOTIDE SEQUENCE [LARGE SCALE GENOMIC DNA]</scope>
    <source>
        <strain evidence="6 8">NCTC11224</strain>
    </source>
</reference>
<gene>
    <name evidence="5" type="primary">cysA_2</name>
    <name evidence="6" type="synonym">ssuB_3</name>
    <name evidence="5" type="ORF">ERS852480_02626</name>
    <name evidence="6" type="ORF">NCTC11224_02834</name>
</gene>
<reference evidence="5 7" key="1">
    <citation type="submission" date="2015-09" db="EMBL/GenBank/DDBJ databases">
        <authorList>
            <consortium name="Pathogen Informatics"/>
        </authorList>
    </citation>
    <scope>NUCLEOTIDE SEQUENCE [LARGE SCALE GENOMIC DNA]</scope>
    <source>
        <strain evidence="5 7">2789STDY5834865</strain>
    </source>
</reference>
<dbReference type="PANTHER" id="PTHR42788:SF13">
    <property type="entry name" value="ALIPHATIC SULFONATES IMPORT ATP-BINDING PROTEIN SSUB"/>
    <property type="match status" value="1"/>
</dbReference>
<proteinExistence type="predicted"/>
<dbReference type="SUPFAM" id="SSF52540">
    <property type="entry name" value="P-loop containing nucleoside triphosphate hydrolases"/>
    <property type="match status" value="1"/>
</dbReference>
<dbReference type="RefSeq" id="WP_057571994.1">
    <property type="nucleotide sequence ID" value="NZ_CATYWZ010000169.1"/>
</dbReference>
<evidence type="ECO:0000313" key="7">
    <source>
        <dbReference type="Proteomes" id="UP000095512"/>
    </source>
</evidence>
<accession>A0A174KM11</accession>
<evidence type="ECO:0000313" key="8">
    <source>
        <dbReference type="Proteomes" id="UP000251853"/>
    </source>
</evidence>
<keyword evidence="3 5" id="KW-0067">ATP-binding</keyword>
<dbReference type="InterPro" id="IPR050166">
    <property type="entry name" value="ABC_transporter_ATP-bind"/>
</dbReference>
<dbReference type="EMBL" id="UAVW01000009">
    <property type="protein sequence ID" value="SQB11473.1"/>
    <property type="molecule type" value="Genomic_DNA"/>
</dbReference>
<evidence type="ECO:0000256" key="3">
    <source>
        <dbReference type="ARBA" id="ARBA00022840"/>
    </source>
</evidence>
<keyword evidence="1" id="KW-0813">Transport</keyword>
<dbReference type="GO" id="GO:0005524">
    <property type="term" value="F:ATP binding"/>
    <property type="evidence" value="ECO:0007669"/>
    <property type="project" value="UniProtKB-KW"/>
</dbReference>
<evidence type="ECO:0000256" key="2">
    <source>
        <dbReference type="ARBA" id="ARBA00022741"/>
    </source>
</evidence>
<evidence type="ECO:0000313" key="5">
    <source>
        <dbReference type="EMBL" id="CUP10249.1"/>
    </source>
</evidence>
<dbReference type="EMBL" id="CZAB01000022">
    <property type="protein sequence ID" value="CUP10249.1"/>
    <property type="molecule type" value="Genomic_DNA"/>
</dbReference>
<dbReference type="PROSITE" id="PS50893">
    <property type="entry name" value="ABC_TRANSPORTER_2"/>
    <property type="match status" value="1"/>
</dbReference>
<keyword evidence="8" id="KW-1185">Reference proteome</keyword>
<protein>
    <submittedName>
        <fullName evidence="5">ABC transporter ATP-binding protein</fullName>
        <ecNumber evidence="6">3.6.3.-</ecNumber>
        <ecNumber evidence="5">3.6.3.25</ecNumber>
    </submittedName>
</protein>
<dbReference type="PANTHER" id="PTHR42788">
    <property type="entry name" value="TAURINE IMPORT ATP-BINDING PROTEIN-RELATED"/>
    <property type="match status" value="1"/>
</dbReference>
<dbReference type="CDD" id="cd03293">
    <property type="entry name" value="ABC_NrtD_SsuB_transporters"/>
    <property type="match status" value="1"/>
</dbReference>